<gene>
    <name evidence="5" type="ORF">NTJ_08972</name>
</gene>
<feature type="region of interest" description="Disordered" evidence="3">
    <location>
        <begin position="157"/>
        <end position="180"/>
    </location>
</feature>
<dbReference type="Pfam" id="PF14909">
    <property type="entry name" value="SPATA6"/>
    <property type="match status" value="1"/>
</dbReference>
<name>A0ABN7AVF1_9HEMI</name>
<feature type="region of interest" description="Disordered" evidence="3">
    <location>
        <begin position="349"/>
        <end position="374"/>
    </location>
</feature>
<sequence>MSKKVYNVSVFFDLHKVTCPGVWLCPKGKTFLKICLFGVSDMTKEVDPFFPLVFKERFHFRRTFKSTNSVFELHDQLGRSIISLELLQIPSASSGCVRLGVFNALLSDILHPYPTCFAKPINTSGLELLFTPCKVFPGIIAPKASVLVSVNIADSAGDSNNKKTSASERQRISAEDKRRQHRVCHTKDYARCNCFKIRPDEKRMTTEMDRNEVKVIRSRPTVGSESAVKPSSSDDRSLEEYQTSSNPPSTDAEEKTAESTRKIPPEAESHTEDPADSNLEQEAMRRLRHSPPRRTRESQDVALKPPNHREQGASKGNNHYYNKIQEAINNCEQQLQLCRTSVHENAGLLRGQRQISAETNNRERENGHPPPHDRKKYVSRIERGPDKLHHVDDGFVSGEDSRNNGKEHHRRARKYKNDCTCLPMLERRDEIAGVTEKFAQKYATHHEPKRNTIQTLSAGQERPKLPTNRRSIGRDLKLQTEPDFDTADEMIRERRLEKNRTRILKSSNRQGQLLDKVTQTSPQQVAKKSGLREIRKPVPMENCPSDSSCENGNSFKREARKGKNEVRSKRDDGNLQNSYRDPCDILDEQLRRDRMYEPRTHQTGSRAGVPISSRNGIEHRNGENEIGDPAESEWIDQKQYLRKDPRFSDDVGDTDGFGDEQCECGRCKAYDSKYKPEAHPCPRYKPQMNRAFKLRNAKINNWPKKVVSSRRPVFNTKKIKSSSRMAPELLSRARRQQNGHAMNCRFVSCINDREIDSYVNKNTAKFYQLPK</sequence>
<dbReference type="Proteomes" id="UP001307889">
    <property type="component" value="Chromosome 7"/>
</dbReference>
<feature type="region of interest" description="Disordered" evidence="3">
    <location>
        <begin position="445"/>
        <end position="470"/>
    </location>
</feature>
<feature type="region of interest" description="Disordered" evidence="3">
    <location>
        <begin position="205"/>
        <end position="317"/>
    </location>
</feature>
<feature type="compositionally biased region" description="Polar residues" evidence="3">
    <location>
        <begin position="544"/>
        <end position="554"/>
    </location>
</feature>
<keyword evidence="6" id="KW-1185">Reference proteome</keyword>
<evidence type="ECO:0000256" key="1">
    <source>
        <dbReference type="ARBA" id="ARBA00006215"/>
    </source>
</evidence>
<organism evidence="5 6">
    <name type="scientific">Nesidiocoris tenuis</name>
    <dbReference type="NCBI Taxonomy" id="355587"/>
    <lineage>
        <taxon>Eukaryota</taxon>
        <taxon>Metazoa</taxon>
        <taxon>Ecdysozoa</taxon>
        <taxon>Arthropoda</taxon>
        <taxon>Hexapoda</taxon>
        <taxon>Insecta</taxon>
        <taxon>Pterygota</taxon>
        <taxon>Neoptera</taxon>
        <taxon>Paraneoptera</taxon>
        <taxon>Hemiptera</taxon>
        <taxon>Heteroptera</taxon>
        <taxon>Panheteroptera</taxon>
        <taxon>Cimicomorpha</taxon>
        <taxon>Miridae</taxon>
        <taxon>Dicyphina</taxon>
        <taxon>Nesidiocoris</taxon>
    </lineage>
</organism>
<feature type="compositionally biased region" description="Basic and acidic residues" evidence="3">
    <location>
        <begin position="165"/>
        <end position="178"/>
    </location>
</feature>
<evidence type="ECO:0000313" key="6">
    <source>
        <dbReference type="Proteomes" id="UP001307889"/>
    </source>
</evidence>
<accession>A0ABN7AVF1</accession>
<reference evidence="5 6" key="1">
    <citation type="submission" date="2023-09" db="EMBL/GenBank/DDBJ databases">
        <title>Nesidiocoris tenuis whole genome shotgun sequence.</title>
        <authorList>
            <person name="Shibata T."/>
            <person name="Shimoda M."/>
            <person name="Kobayashi T."/>
            <person name="Uehara T."/>
        </authorList>
    </citation>
    <scope>NUCLEOTIDE SEQUENCE [LARGE SCALE GENOMIC DNA]</scope>
    <source>
        <strain evidence="5 6">Japan</strain>
    </source>
</reference>
<evidence type="ECO:0000313" key="5">
    <source>
        <dbReference type="EMBL" id="BES96162.1"/>
    </source>
</evidence>
<comment type="similarity">
    <text evidence="1">Belongs to the SPATA6 family.</text>
</comment>
<keyword evidence="2" id="KW-0597">Phosphoprotein</keyword>
<feature type="compositionally biased region" description="Polar residues" evidence="3">
    <location>
        <begin position="240"/>
        <end position="249"/>
    </location>
</feature>
<evidence type="ECO:0000256" key="2">
    <source>
        <dbReference type="ARBA" id="ARBA00022553"/>
    </source>
</evidence>
<feature type="compositionally biased region" description="Basic and acidic residues" evidence="3">
    <location>
        <begin position="555"/>
        <end position="573"/>
    </location>
</feature>
<evidence type="ECO:0000256" key="3">
    <source>
        <dbReference type="SAM" id="MobiDB-lite"/>
    </source>
</evidence>
<feature type="compositionally biased region" description="Basic and acidic residues" evidence="3">
    <location>
        <begin position="205"/>
        <end position="215"/>
    </location>
</feature>
<dbReference type="InterPro" id="IPR032732">
    <property type="entry name" value="SPATA6_N"/>
</dbReference>
<feature type="domain" description="Spermatogenesis-associated protein 6 N-terminal" evidence="4">
    <location>
        <begin position="12"/>
        <end position="145"/>
    </location>
</feature>
<feature type="compositionally biased region" description="Polar residues" evidence="3">
    <location>
        <begin position="504"/>
        <end position="526"/>
    </location>
</feature>
<protein>
    <submittedName>
        <fullName evidence="5">Spermatogenesis associated</fullName>
    </submittedName>
</protein>
<feature type="compositionally biased region" description="Basic and acidic residues" evidence="3">
    <location>
        <begin position="588"/>
        <end position="600"/>
    </location>
</feature>
<dbReference type="PANTHER" id="PTHR16435:SF6">
    <property type="entry name" value="IP09370P"/>
    <property type="match status" value="1"/>
</dbReference>
<dbReference type="EMBL" id="AP028915">
    <property type="protein sequence ID" value="BES96162.1"/>
    <property type="molecule type" value="Genomic_DNA"/>
</dbReference>
<evidence type="ECO:0000259" key="4">
    <source>
        <dbReference type="Pfam" id="PF14909"/>
    </source>
</evidence>
<feature type="compositionally biased region" description="Basic and acidic residues" evidence="3">
    <location>
        <begin position="360"/>
        <end position="372"/>
    </location>
</feature>
<feature type="compositionally biased region" description="Basic and acidic residues" evidence="3">
    <location>
        <begin position="252"/>
        <end position="273"/>
    </location>
</feature>
<proteinExistence type="inferred from homology"/>
<feature type="region of interest" description="Disordered" evidence="3">
    <location>
        <begin position="387"/>
        <end position="412"/>
    </location>
</feature>
<dbReference type="PANTHER" id="PTHR16435">
    <property type="entry name" value="SPERMATOGENESIS-ASSOCIATED PROTEIN 6 SPATA6"/>
    <property type="match status" value="1"/>
</dbReference>
<feature type="region of interest" description="Disordered" evidence="3">
    <location>
        <begin position="499"/>
        <end position="628"/>
    </location>
</feature>
<feature type="compositionally biased region" description="Basic and acidic residues" evidence="3">
    <location>
        <begin position="387"/>
        <end position="406"/>
    </location>
</feature>
<dbReference type="InterPro" id="IPR042769">
    <property type="entry name" value="SPATA6_fam"/>
</dbReference>